<dbReference type="EMBL" id="BQKY01000004">
    <property type="protein sequence ID" value="GJN89066.1"/>
    <property type="molecule type" value="Genomic_DNA"/>
</dbReference>
<feature type="compositionally biased region" description="Low complexity" evidence="7">
    <location>
        <begin position="1"/>
        <end position="30"/>
    </location>
</feature>
<keyword evidence="5" id="KW-0520">NAD</keyword>
<dbReference type="InterPro" id="IPR002745">
    <property type="entry name" value="Ptrans_KptA/Tpt1"/>
</dbReference>
<comment type="caution">
    <text evidence="8">The sequence shown here is derived from an EMBL/GenBank/DDBJ whole genome shotgun (WGS) entry which is preliminary data.</text>
</comment>
<evidence type="ECO:0000256" key="1">
    <source>
        <dbReference type="ARBA" id="ARBA00003343"/>
    </source>
</evidence>
<dbReference type="PANTHER" id="PTHR12684">
    <property type="entry name" value="PUTATIVE PHOSPHOTRANSFERASE"/>
    <property type="match status" value="1"/>
</dbReference>
<evidence type="ECO:0000256" key="6">
    <source>
        <dbReference type="ARBA" id="ARBA00047949"/>
    </source>
</evidence>
<evidence type="ECO:0000256" key="5">
    <source>
        <dbReference type="ARBA" id="ARBA00023027"/>
    </source>
</evidence>
<comment type="similarity">
    <text evidence="2">Belongs to the KptA/TPT1 family.</text>
</comment>
<keyword evidence="9" id="KW-1185">Reference proteome</keyword>
<dbReference type="InterPro" id="IPR042080">
    <property type="entry name" value="RNA_2'-PTrans_N"/>
</dbReference>
<keyword evidence="4" id="KW-0808">Transferase</keyword>
<evidence type="ECO:0000313" key="9">
    <source>
        <dbReference type="Proteomes" id="UP001342314"/>
    </source>
</evidence>
<gene>
    <name evidence="8" type="ORF">Rhopal_002040-T1</name>
</gene>
<evidence type="ECO:0000313" key="8">
    <source>
        <dbReference type="EMBL" id="GJN89066.1"/>
    </source>
</evidence>
<proteinExistence type="inferred from homology"/>
<comment type="catalytic activity">
    <reaction evidence="6">
        <text>2'-phospho-[ligated tRNA] + NAD(+) = mature tRNA + ADP-alpha-D-ribose 1'',2''-cyclic phosphate + nicotinamide</text>
        <dbReference type="Rhea" id="RHEA:23324"/>
        <dbReference type="Rhea" id="RHEA-COMP:11106"/>
        <dbReference type="Rhea" id="RHEA-COMP:11107"/>
        <dbReference type="ChEBI" id="CHEBI:17154"/>
        <dbReference type="ChEBI" id="CHEBI:57540"/>
        <dbReference type="ChEBI" id="CHEBI:76596"/>
        <dbReference type="ChEBI" id="CHEBI:82883"/>
        <dbReference type="ChEBI" id="CHEBI:85027"/>
        <dbReference type="EC" id="2.7.1.160"/>
    </reaction>
</comment>
<dbReference type="GO" id="GO:0006388">
    <property type="term" value="P:tRNA splicing, via endonucleolytic cleavage and ligation"/>
    <property type="evidence" value="ECO:0007669"/>
    <property type="project" value="TreeGrafter"/>
</dbReference>
<name>A0AAV5GHW4_9BASI</name>
<evidence type="ECO:0000256" key="4">
    <source>
        <dbReference type="ARBA" id="ARBA00022679"/>
    </source>
</evidence>
<dbReference type="SUPFAM" id="SSF56399">
    <property type="entry name" value="ADP-ribosylation"/>
    <property type="match status" value="1"/>
</dbReference>
<comment type="function">
    <text evidence="1">Catalyzes the last step of tRNA splicing, the transfer of the splice junction 2'-phosphate from ligated tRNA to NAD to produce ADP-ribose 1''-2'' cyclic phosphate.</text>
</comment>
<dbReference type="InterPro" id="IPR042081">
    <property type="entry name" value="RNA_2'-PTrans_C"/>
</dbReference>
<dbReference type="Proteomes" id="UP001342314">
    <property type="component" value="Unassembled WGS sequence"/>
</dbReference>
<dbReference type="GO" id="GO:0000215">
    <property type="term" value="F:tRNA 2'-phosphotransferase activity"/>
    <property type="evidence" value="ECO:0007669"/>
    <property type="project" value="UniProtKB-EC"/>
</dbReference>
<accession>A0AAV5GHW4</accession>
<sequence length="244" mass="26472">MSVQPTTAPIASTSADAPAPPSSGAKPPKSARGRPTDDPDTRWSKTLSYILRHGAAKEGLTLRSDGFVRVEDLMKRPKLKGCDVATLERIVRDNAKQRFSMRTEPTGDGGADELWIRANQGHSVKVESLELKPVKSAEEVPTMVHGTYYRLWPAIEKEGLKVMTRNHIHCAVGLAGDSQVISGMRANCDLFIYLDVPQLLADGVPVYTSTNNVVLTGGIDGVVPPKYFQRVERKNGDVLVPAAA</sequence>
<evidence type="ECO:0000256" key="7">
    <source>
        <dbReference type="SAM" id="MobiDB-lite"/>
    </source>
</evidence>
<organism evidence="8 9">
    <name type="scientific">Rhodotorula paludigena</name>
    <dbReference type="NCBI Taxonomy" id="86838"/>
    <lineage>
        <taxon>Eukaryota</taxon>
        <taxon>Fungi</taxon>
        <taxon>Dikarya</taxon>
        <taxon>Basidiomycota</taxon>
        <taxon>Pucciniomycotina</taxon>
        <taxon>Microbotryomycetes</taxon>
        <taxon>Sporidiobolales</taxon>
        <taxon>Sporidiobolaceae</taxon>
        <taxon>Rhodotorula</taxon>
    </lineage>
</organism>
<dbReference type="Gene3D" id="3.20.170.30">
    <property type="match status" value="1"/>
</dbReference>
<feature type="region of interest" description="Disordered" evidence="7">
    <location>
        <begin position="1"/>
        <end position="42"/>
    </location>
</feature>
<dbReference type="Gene3D" id="1.10.10.970">
    <property type="entry name" value="RNA 2'-phosphotransferase, Tpt1/KptA family, N-terminal domain"/>
    <property type="match status" value="1"/>
</dbReference>
<dbReference type="EC" id="2.7.1.160" evidence="3"/>
<dbReference type="AlphaFoldDB" id="A0AAV5GHW4"/>
<dbReference type="PANTHER" id="PTHR12684:SF2">
    <property type="entry name" value="TRNA 2'-PHOSPHOTRANSFERASE 1"/>
    <property type="match status" value="1"/>
</dbReference>
<evidence type="ECO:0000256" key="3">
    <source>
        <dbReference type="ARBA" id="ARBA00012007"/>
    </source>
</evidence>
<evidence type="ECO:0000256" key="2">
    <source>
        <dbReference type="ARBA" id="ARBA00009836"/>
    </source>
</evidence>
<protein>
    <recommendedName>
        <fullName evidence="3">2'-phosphotransferase</fullName>
        <ecNumber evidence="3">2.7.1.160</ecNumber>
    </recommendedName>
</protein>
<reference evidence="8 9" key="1">
    <citation type="submission" date="2021-12" db="EMBL/GenBank/DDBJ databases">
        <title>High titer production of polyol ester of fatty acids by Rhodotorula paludigena BS15 towards product separation-free biomass refinery.</title>
        <authorList>
            <person name="Mano J."/>
            <person name="Ono H."/>
            <person name="Tanaka T."/>
            <person name="Naito K."/>
            <person name="Sushida H."/>
            <person name="Ike M."/>
            <person name="Tokuyasu K."/>
            <person name="Kitaoka M."/>
        </authorList>
    </citation>
    <scope>NUCLEOTIDE SEQUENCE [LARGE SCALE GENOMIC DNA]</scope>
    <source>
        <strain evidence="8 9">BS15</strain>
    </source>
</reference>
<dbReference type="Pfam" id="PF01885">
    <property type="entry name" value="PTS_2-RNA"/>
    <property type="match status" value="1"/>
</dbReference>